<dbReference type="CDD" id="cd02892">
    <property type="entry name" value="SQCY_1"/>
    <property type="match status" value="1"/>
</dbReference>
<dbReference type="GO" id="GO:0005811">
    <property type="term" value="C:lipid droplet"/>
    <property type="evidence" value="ECO:0007669"/>
    <property type="project" value="InterPro"/>
</dbReference>
<dbReference type="InterPro" id="IPR032697">
    <property type="entry name" value="SQ_cyclase_N"/>
</dbReference>
<dbReference type="EC" id="5.4.99.-" evidence="4"/>
<evidence type="ECO:0000259" key="6">
    <source>
        <dbReference type="Pfam" id="PF13243"/>
    </source>
</evidence>
<evidence type="ECO:0000313" key="9">
    <source>
        <dbReference type="Proteomes" id="UP000325577"/>
    </source>
</evidence>
<dbReference type="SUPFAM" id="SSF48239">
    <property type="entry name" value="Terpenoid cyclases/Protein prenyltransferases"/>
    <property type="match status" value="2"/>
</dbReference>
<dbReference type="SFLD" id="SFLDG01016">
    <property type="entry name" value="Prenyltransferase_Like_2"/>
    <property type="match status" value="1"/>
</dbReference>
<dbReference type="FunFam" id="1.50.10.20:FF:000022">
    <property type="entry name" value="Terpene cyclase/mutase family member"/>
    <property type="match status" value="1"/>
</dbReference>
<feature type="transmembrane region" description="Helical" evidence="5">
    <location>
        <begin position="121"/>
        <end position="142"/>
    </location>
</feature>
<dbReference type="InterPro" id="IPR032696">
    <property type="entry name" value="SQ_cyclase_C"/>
</dbReference>
<dbReference type="GO" id="GO:0016104">
    <property type="term" value="P:triterpenoid biosynthetic process"/>
    <property type="evidence" value="ECO:0007669"/>
    <property type="project" value="InterPro"/>
</dbReference>
<dbReference type="InterPro" id="IPR008930">
    <property type="entry name" value="Terpenoid_cyclase/PrenylTrfase"/>
</dbReference>
<sequence>MWKLKIAEGDGPWLFSTNNFTGRQIWEFDPDLGTPQEREQVEKARNEYKKNQFQVKPSGDVLMRLQLIKENQVDLSIPVVRLGDNEEITEKKATTALRKAVRLCSAIQARDGHWPAENSGPLFYCFYLVMALYLSGTINFILSSEHKKEMLRYIYNHQVQTRKEDGGWGFHIESHISSMLSTAYNYISLRLLGEGLTEGGEDGALAKARKWILDHGGLTMIPSWGKICLSVLGVYEWSGCNPVPPELALLPSYMPMHPGKMWCYCRDTFLPMSYLYGKKYVGPITDLIISLRIELYNQPYNEINWKNTRHLCFKEDLYYPHPFIQDVLWDALYYIGEPLLTHWPFSKLREKALTKTSRHLHYEDENTRYENLACIEKYLHMVACWVEEPNSNAFKFHLARASDYIWIAEDGMKVQSIGSQLWDCAFATQAIIASNLLDEFGTTLKKAHNFIKQSQVQENPSANFQSMYRHISKGAWTFSDRDHGLQVSDCTAEALKVALLLSQMSPEIVGEKIEAERLYDAVNVLLYLQAKTGGFAGWEPATSQPWWEFLNSSEVFADAFVEHEYVECTASAIQALVLFRHLFPGHRGKEIDISVAKAIRYLEDMQNPDGSWYGNWGICFTYGTWCALGGLAAGGKTYSDSQAIRKACQFLLSTQQDTGGWGESYLSCNTMVYTSLEGNRSNLVQTSWAIMALIYAGQAERDPKPLHKAAKLLINSQMESGDFPQQDITGASLKTCILHYAAYRTIFPLWALGAYRKHVLLPLQNL</sequence>
<evidence type="ECO:0000256" key="3">
    <source>
        <dbReference type="ARBA" id="ARBA00023235"/>
    </source>
</evidence>
<keyword evidence="9" id="KW-1185">Reference proteome</keyword>
<evidence type="ECO:0000256" key="5">
    <source>
        <dbReference type="SAM" id="Phobius"/>
    </source>
</evidence>
<dbReference type="PROSITE" id="PS01074">
    <property type="entry name" value="TERPENE_SYNTHASES"/>
    <property type="match status" value="1"/>
</dbReference>
<keyword evidence="5" id="KW-1133">Transmembrane helix</keyword>
<comment type="similarity">
    <text evidence="1 4">Belongs to the terpene cyclase/mutase family.</text>
</comment>
<keyword evidence="2" id="KW-0677">Repeat</keyword>
<dbReference type="PANTHER" id="PTHR11764:SF55">
    <property type="entry name" value="TERPENE CYCLASE_MUTASE FAMILY MEMBER"/>
    <property type="match status" value="1"/>
</dbReference>
<dbReference type="InterPro" id="IPR018333">
    <property type="entry name" value="Squalene_cyclase"/>
</dbReference>
<keyword evidence="5" id="KW-0472">Membrane</keyword>
<name>A0A5J4ZCE8_9ASTE</name>
<dbReference type="PANTHER" id="PTHR11764">
    <property type="entry name" value="TERPENE CYCLASE/MUTASE FAMILY MEMBER"/>
    <property type="match status" value="1"/>
</dbReference>
<evidence type="ECO:0000256" key="1">
    <source>
        <dbReference type="ARBA" id="ARBA00009755"/>
    </source>
</evidence>
<dbReference type="AlphaFoldDB" id="A0A5J4ZCE8"/>
<dbReference type="Gene3D" id="1.50.10.20">
    <property type="match status" value="2"/>
</dbReference>
<dbReference type="NCBIfam" id="TIGR01787">
    <property type="entry name" value="squalene_cyclas"/>
    <property type="match status" value="1"/>
</dbReference>
<keyword evidence="5" id="KW-0812">Transmembrane</keyword>
<evidence type="ECO:0000256" key="2">
    <source>
        <dbReference type="ARBA" id="ARBA00022737"/>
    </source>
</evidence>
<evidence type="ECO:0000256" key="4">
    <source>
        <dbReference type="RuleBase" id="RU362003"/>
    </source>
</evidence>
<protein>
    <recommendedName>
        <fullName evidence="4">Terpene cyclase/mutase family member</fullName>
        <ecNumber evidence="4">5.4.99.-</ecNumber>
    </recommendedName>
</protein>
<dbReference type="Pfam" id="PF13249">
    <property type="entry name" value="SQHop_cyclase_N"/>
    <property type="match status" value="1"/>
</dbReference>
<dbReference type="OrthoDB" id="21502at2759"/>
<dbReference type="FunFam" id="1.50.10.20:FF:000002">
    <property type="entry name" value="Terpene cyclase/mutase family member"/>
    <property type="match status" value="1"/>
</dbReference>
<proteinExistence type="inferred from homology"/>
<evidence type="ECO:0000313" key="8">
    <source>
        <dbReference type="EMBL" id="KAA8514921.1"/>
    </source>
</evidence>
<organism evidence="8 9">
    <name type="scientific">Nyssa sinensis</name>
    <dbReference type="NCBI Taxonomy" id="561372"/>
    <lineage>
        <taxon>Eukaryota</taxon>
        <taxon>Viridiplantae</taxon>
        <taxon>Streptophyta</taxon>
        <taxon>Embryophyta</taxon>
        <taxon>Tracheophyta</taxon>
        <taxon>Spermatophyta</taxon>
        <taxon>Magnoliopsida</taxon>
        <taxon>eudicotyledons</taxon>
        <taxon>Gunneridae</taxon>
        <taxon>Pentapetalae</taxon>
        <taxon>asterids</taxon>
        <taxon>Cornales</taxon>
        <taxon>Nyssaceae</taxon>
        <taxon>Nyssa</taxon>
    </lineage>
</organism>
<dbReference type="Proteomes" id="UP000325577">
    <property type="component" value="Linkage Group LG9"/>
</dbReference>
<dbReference type="Pfam" id="PF13243">
    <property type="entry name" value="SQHop_cyclase_C"/>
    <property type="match status" value="1"/>
</dbReference>
<dbReference type="EMBL" id="CM018052">
    <property type="protein sequence ID" value="KAA8514921.1"/>
    <property type="molecule type" value="Genomic_DNA"/>
</dbReference>
<reference evidence="8 9" key="1">
    <citation type="submission" date="2019-09" db="EMBL/GenBank/DDBJ databases">
        <title>A chromosome-level genome assembly of the Chinese tupelo Nyssa sinensis.</title>
        <authorList>
            <person name="Yang X."/>
            <person name="Kang M."/>
            <person name="Yang Y."/>
            <person name="Xiong H."/>
            <person name="Wang M."/>
            <person name="Zhang Z."/>
            <person name="Wang Z."/>
            <person name="Wu H."/>
            <person name="Ma T."/>
            <person name="Liu J."/>
            <person name="Xi Z."/>
        </authorList>
    </citation>
    <scope>NUCLEOTIDE SEQUENCE [LARGE SCALE GENOMIC DNA]</scope>
    <source>
        <strain evidence="8">J267</strain>
        <tissue evidence="8">Leaf</tissue>
    </source>
</reference>
<dbReference type="InterPro" id="IPR002365">
    <property type="entry name" value="Terpene_synthase_CS"/>
</dbReference>
<feature type="domain" description="Squalene cyclase N-terminal" evidence="7">
    <location>
        <begin position="99"/>
        <end position="357"/>
    </location>
</feature>
<feature type="domain" description="Squalene cyclase C-terminal" evidence="6">
    <location>
        <begin position="419"/>
        <end position="757"/>
    </location>
</feature>
<dbReference type="GO" id="GO:0042300">
    <property type="term" value="F:beta-amyrin synthase activity"/>
    <property type="evidence" value="ECO:0007669"/>
    <property type="project" value="TreeGrafter"/>
</dbReference>
<evidence type="ECO:0000259" key="7">
    <source>
        <dbReference type="Pfam" id="PF13249"/>
    </source>
</evidence>
<accession>A0A5J4ZCE8</accession>
<gene>
    <name evidence="8" type="ORF">F0562_018100</name>
</gene>
<keyword evidence="3 4" id="KW-0413">Isomerase</keyword>